<evidence type="ECO:0000313" key="2">
    <source>
        <dbReference type="Proteomes" id="UP000324222"/>
    </source>
</evidence>
<organism evidence="1 2">
    <name type="scientific">Portunus trituberculatus</name>
    <name type="common">Swimming crab</name>
    <name type="synonym">Neptunus trituberculatus</name>
    <dbReference type="NCBI Taxonomy" id="210409"/>
    <lineage>
        <taxon>Eukaryota</taxon>
        <taxon>Metazoa</taxon>
        <taxon>Ecdysozoa</taxon>
        <taxon>Arthropoda</taxon>
        <taxon>Crustacea</taxon>
        <taxon>Multicrustacea</taxon>
        <taxon>Malacostraca</taxon>
        <taxon>Eumalacostraca</taxon>
        <taxon>Eucarida</taxon>
        <taxon>Decapoda</taxon>
        <taxon>Pleocyemata</taxon>
        <taxon>Brachyura</taxon>
        <taxon>Eubrachyura</taxon>
        <taxon>Portunoidea</taxon>
        <taxon>Portunidae</taxon>
        <taxon>Portuninae</taxon>
        <taxon>Portunus</taxon>
    </lineage>
</organism>
<name>A0A5B7HN10_PORTR</name>
<sequence>MARCHCAVCKAATGILLRCSSLREVKCGNTVRLRAGGGARGDETTGGQMFQCLIPGSRSVLRLAAELA</sequence>
<protein>
    <submittedName>
        <fullName evidence="1">Uncharacterized protein</fullName>
    </submittedName>
</protein>
<gene>
    <name evidence="1" type="ORF">E2C01_065612</name>
</gene>
<reference evidence="1 2" key="1">
    <citation type="submission" date="2019-05" db="EMBL/GenBank/DDBJ databases">
        <title>Another draft genome of Portunus trituberculatus and its Hox gene families provides insights of decapod evolution.</title>
        <authorList>
            <person name="Jeong J.-H."/>
            <person name="Song I."/>
            <person name="Kim S."/>
            <person name="Choi T."/>
            <person name="Kim D."/>
            <person name="Ryu S."/>
            <person name="Kim W."/>
        </authorList>
    </citation>
    <scope>NUCLEOTIDE SEQUENCE [LARGE SCALE GENOMIC DNA]</scope>
    <source>
        <tissue evidence="1">Muscle</tissue>
    </source>
</reference>
<evidence type="ECO:0000313" key="1">
    <source>
        <dbReference type="EMBL" id="MPC71336.1"/>
    </source>
</evidence>
<keyword evidence="2" id="KW-1185">Reference proteome</keyword>
<dbReference type="EMBL" id="VSRR010032704">
    <property type="protein sequence ID" value="MPC71336.1"/>
    <property type="molecule type" value="Genomic_DNA"/>
</dbReference>
<proteinExistence type="predicted"/>
<accession>A0A5B7HN10</accession>
<dbReference type="Proteomes" id="UP000324222">
    <property type="component" value="Unassembled WGS sequence"/>
</dbReference>
<comment type="caution">
    <text evidence="1">The sequence shown here is derived from an EMBL/GenBank/DDBJ whole genome shotgun (WGS) entry which is preliminary data.</text>
</comment>
<dbReference type="AlphaFoldDB" id="A0A5B7HN10"/>